<feature type="binding site" evidence="1">
    <location>
        <position position="210"/>
    </location>
    <ligand>
        <name>ATP</name>
        <dbReference type="ChEBI" id="CHEBI:30616"/>
    </ligand>
</feature>
<dbReference type="GO" id="GO:0000287">
    <property type="term" value="F:magnesium ion binding"/>
    <property type="evidence" value="ECO:0007669"/>
    <property type="project" value="UniProtKB-UniRule"/>
</dbReference>
<evidence type="ECO:0000313" key="4">
    <source>
        <dbReference type="Proteomes" id="UP000002061"/>
    </source>
</evidence>
<feature type="binding site" evidence="1">
    <location>
        <begin position="118"/>
        <end position="119"/>
    </location>
    <ligand>
        <name>ATP</name>
        <dbReference type="ChEBI" id="CHEBI:30616"/>
    </ligand>
</feature>
<keyword evidence="4" id="KW-1185">Reference proteome</keyword>
<feature type="binding site" evidence="1">
    <location>
        <position position="51"/>
    </location>
    <ligand>
        <name>substrate</name>
    </ligand>
</feature>
<feature type="binding site" evidence="1">
    <location>
        <position position="119"/>
    </location>
    <ligand>
        <name>Mg(2+)</name>
        <dbReference type="ChEBI" id="CHEBI:18420"/>
        <label>1</label>
    </ligand>
</feature>
<dbReference type="GeneID" id="9131887"/>
<keyword evidence="1" id="KW-0479">Metal-binding</keyword>
<dbReference type="InterPro" id="IPR016188">
    <property type="entry name" value="PurM-like_N"/>
</dbReference>
<dbReference type="InterPro" id="IPR006283">
    <property type="entry name" value="ThiL-like"/>
</dbReference>
<dbReference type="EC" id="2.7.4.16" evidence="1"/>
<comment type="function">
    <text evidence="1">Catalyzes the ATP-dependent phosphorylation of thiamine-monophosphate (TMP) to form thiamine-pyrophosphate (TPP), the active form of vitamin B1.</text>
</comment>
<comment type="miscellaneous">
    <text evidence="1">Reaction mechanism of ThiL seems to utilize a direct, inline transfer of the gamma-phosphate of ATP to TMP rather than a phosphorylated enzyme intermediate.</text>
</comment>
<dbReference type="KEGG" id="mif:Metin_0873"/>
<feature type="binding site" evidence="1">
    <location>
        <position position="208"/>
    </location>
    <ligand>
        <name>Mg(2+)</name>
        <dbReference type="ChEBI" id="CHEBI:18420"/>
        <label>3</label>
    </ligand>
</feature>
<dbReference type="UniPathway" id="UPA00060">
    <property type="reaction ID" value="UER00142"/>
</dbReference>
<proteinExistence type="inferred from homology"/>
<dbReference type="Pfam" id="PF00586">
    <property type="entry name" value="AIRS"/>
    <property type="match status" value="1"/>
</dbReference>
<dbReference type="eggNOG" id="arCOG00638">
    <property type="taxonomic scope" value="Archaea"/>
</dbReference>
<feature type="binding site" evidence="1">
    <location>
        <position position="258"/>
    </location>
    <ligand>
        <name>substrate</name>
    </ligand>
</feature>
<feature type="binding site" evidence="1">
    <location>
        <position position="142"/>
    </location>
    <ligand>
        <name>ATP</name>
        <dbReference type="ChEBI" id="CHEBI:30616"/>
    </ligand>
</feature>
<dbReference type="InterPro" id="IPR036676">
    <property type="entry name" value="PurM-like_C_sf"/>
</dbReference>
<feature type="binding site" evidence="1">
    <location>
        <position position="44"/>
    </location>
    <ligand>
        <name>Mg(2+)</name>
        <dbReference type="ChEBI" id="CHEBI:18420"/>
        <label>2</label>
    </ligand>
</feature>
<dbReference type="PANTHER" id="PTHR30270:SF3">
    <property type="entry name" value="THIAMINE-MONOPHOSPHATE KINASE"/>
    <property type="match status" value="1"/>
</dbReference>
<dbReference type="HAMAP" id="MF_02128">
    <property type="entry name" value="TMP_kinase"/>
    <property type="match status" value="1"/>
</dbReference>
<dbReference type="GO" id="GO:0005524">
    <property type="term" value="F:ATP binding"/>
    <property type="evidence" value="ECO:0007669"/>
    <property type="project" value="UniProtKB-UniRule"/>
</dbReference>
<dbReference type="CDD" id="cd02194">
    <property type="entry name" value="ThiL"/>
    <property type="match status" value="1"/>
</dbReference>
<dbReference type="Gene3D" id="3.30.1330.10">
    <property type="entry name" value="PurM-like, N-terminal domain"/>
    <property type="match status" value="1"/>
</dbReference>
<dbReference type="PANTHER" id="PTHR30270">
    <property type="entry name" value="THIAMINE-MONOPHOSPHATE KINASE"/>
    <property type="match status" value="1"/>
</dbReference>
<dbReference type="PIRSF" id="PIRSF005303">
    <property type="entry name" value="Thiam_monoph_kin"/>
    <property type="match status" value="1"/>
</dbReference>
<keyword evidence="1 3" id="KW-0808">Transferase</keyword>
<comment type="similarity">
    <text evidence="1">Belongs to the thiamine-monophosphate kinase family.</text>
</comment>
<accession>D5VSI4</accession>
<feature type="binding site" evidence="1">
    <location>
        <position position="101"/>
    </location>
    <ligand>
        <name>ATP</name>
        <dbReference type="ChEBI" id="CHEBI:30616"/>
    </ligand>
</feature>
<comment type="pathway">
    <text evidence="1">Cofactor biosynthesis; thiamine diphosphate biosynthesis; thiamine diphosphate from thiamine phosphate: step 1/1.</text>
</comment>
<dbReference type="SUPFAM" id="SSF56042">
    <property type="entry name" value="PurM C-terminal domain-like"/>
    <property type="match status" value="1"/>
</dbReference>
<feature type="binding site" evidence="1">
    <location>
        <position position="42"/>
    </location>
    <ligand>
        <name>Mg(2+)</name>
        <dbReference type="ChEBI" id="CHEBI:18420"/>
        <label>4</label>
    </ligand>
</feature>
<dbReference type="AlphaFoldDB" id="D5VSI4"/>
<feature type="binding site" evidence="1">
    <location>
        <position position="72"/>
    </location>
    <ligand>
        <name>Mg(2+)</name>
        <dbReference type="ChEBI" id="CHEBI:18420"/>
        <label>2</label>
    </ligand>
</feature>
<feature type="binding site" evidence="1">
    <location>
        <position position="28"/>
    </location>
    <ligand>
        <name>Mg(2+)</name>
        <dbReference type="ChEBI" id="CHEBI:18420"/>
        <label>3</label>
    </ligand>
</feature>
<protein>
    <recommendedName>
        <fullName evidence="1">Thiamine-monophosphate kinase</fullName>
        <shortName evidence="1">TMP kinase</shortName>
        <shortName evidence="1">Thiamine-phosphate kinase</shortName>
        <ecNumber evidence="1">2.7.4.16</ecNumber>
    </recommendedName>
</protein>
<evidence type="ECO:0000259" key="2">
    <source>
        <dbReference type="Pfam" id="PF00586"/>
    </source>
</evidence>
<keyword evidence="1 3" id="KW-0418">Kinase</keyword>
<dbReference type="EMBL" id="CP002009">
    <property type="protein sequence ID" value="ADG13537.1"/>
    <property type="molecule type" value="Genomic_DNA"/>
</dbReference>
<dbReference type="InterPro" id="IPR036921">
    <property type="entry name" value="PurM-like_N_sf"/>
</dbReference>
<keyword evidence="1" id="KW-0784">Thiamine biosynthesis</keyword>
<dbReference type="HOGENOM" id="CLU_046964_2_0_2"/>
<dbReference type="SUPFAM" id="SSF55326">
    <property type="entry name" value="PurM N-terminal domain-like"/>
    <property type="match status" value="1"/>
</dbReference>
<sequence length="301" mass="34469">MEENEIIELAKTILSKNFDFLVKGIGDDAAVIRLEDNYLLLTSDMMVKETHIPSILSPSEIAFRVFTANVSDIVAMGGKPISFLISLGFKKVSREFLESFYLGLREASNLYNCPVVGGDTVRAETLILSGFCLGLTEKPIYREGRVGDKIYVTGNLGRVFSSLYIYYNFKDKIKEFEESYPEMFKKLRKPVARVDMLKDKELFTGATDISDGLGREINYFKNFQIYSEKIFKLIPKDVLDFCEEFNLNPLEVALNSGEEFELIITSKYKIKKAVEIGEIIERGRYLDDKPFKGRGYIHKFY</sequence>
<organism evidence="3 4">
    <name type="scientific">Methanocaldococcus infernus (strain DSM 11812 / JCM 15783 / ME)</name>
    <dbReference type="NCBI Taxonomy" id="573063"/>
    <lineage>
        <taxon>Archaea</taxon>
        <taxon>Methanobacteriati</taxon>
        <taxon>Methanobacteriota</taxon>
        <taxon>Methanomada group</taxon>
        <taxon>Methanococci</taxon>
        <taxon>Methanococcales</taxon>
        <taxon>Methanocaldococcaceae</taxon>
        <taxon>Methanocaldococcus</taxon>
    </lineage>
</organism>
<feature type="binding site" evidence="1">
    <location>
        <position position="72"/>
    </location>
    <ligand>
        <name>Mg(2+)</name>
        <dbReference type="ChEBI" id="CHEBI:18420"/>
        <label>3</label>
    </ligand>
</feature>
<feature type="binding site" evidence="1">
    <location>
        <position position="296"/>
    </location>
    <ligand>
        <name>substrate</name>
    </ligand>
</feature>
<dbReference type="Proteomes" id="UP000002061">
    <property type="component" value="Chromosome"/>
</dbReference>
<evidence type="ECO:0000256" key="1">
    <source>
        <dbReference type="HAMAP-Rule" id="MF_02128"/>
    </source>
</evidence>
<dbReference type="Gene3D" id="3.90.650.10">
    <property type="entry name" value="PurM-like C-terminal domain"/>
    <property type="match status" value="1"/>
</dbReference>
<feature type="domain" description="PurM-like N-terminal" evidence="2">
    <location>
        <begin position="26"/>
        <end position="135"/>
    </location>
</feature>
<feature type="binding site" evidence="1">
    <location>
        <position position="72"/>
    </location>
    <ligand>
        <name>Mg(2+)</name>
        <dbReference type="ChEBI" id="CHEBI:18420"/>
        <label>4</label>
    </ligand>
</feature>
<comment type="catalytic activity">
    <reaction evidence="1">
        <text>thiamine phosphate + ATP = thiamine diphosphate + ADP</text>
        <dbReference type="Rhea" id="RHEA:15913"/>
        <dbReference type="ChEBI" id="CHEBI:30616"/>
        <dbReference type="ChEBI" id="CHEBI:37575"/>
        <dbReference type="ChEBI" id="CHEBI:58937"/>
        <dbReference type="ChEBI" id="CHEBI:456216"/>
        <dbReference type="EC" id="2.7.4.16"/>
    </reaction>
</comment>
<dbReference type="OrthoDB" id="45909at2157"/>
<keyword evidence="1" id="KW-0547">Nucleotide-binding</keyword>
<reference evidence="3" key="1">
    <citation type="submission" date="2010-04" db="EMBL/GenBank/DDBJ databases">
        <title>Complete sequence of Methanocaldococcus infernus ME.</title>
        <authorList>
            <consortium name="US DOE Joint Genome Institute"/>
            <person name="Lucas S."/>
            <person name="Copeland A."/>
            <person name="Lapidus A."/>
            <person name="Cheng J.-F."/>
            <person name="Bruce D."/>
            <person name="Goodwin L."/>
            <person name="Pitluck S."/>
            <person name="Munk A.C."/>
            <person name="Detter J.C."/>
            <person name="Han C."/>
            <person name="Tapia R."/>
            <person name="Land M."/>
            <person name="Hauser L."/>
            <person name="Kyrpides N."/>
            <person name="Mikhailova N."/>
            <person name="Sieprawska-Lupa M."/>
            <person name="Whitman W.B."/>
            <person name="Woyke T."/>
        </authorList>
    </citation>
    <scope>NUCLEOTIDE SEQUENCE [LARGE SCALE GENOMIC DNA]</scope>
    <source>
        <strain evidence="3">ME</strain>
    </source>
</reference>
<dbReference type="GO" id="GO:0009229">
    <property type="term" value="P:thiamine diphosphate biosynthetic process"/>
    <property type="evidence" value="ECO:0007669"/>
    <property type="project" value="UniProtKB-UniRule"/>
</dbReference>
<dbReference type="RefSeq" id="WP_013100283.1">
    <property type="nucleotide sequence ID" value="NC_014122.1"/>
</dbReference>
<gene>
    <name evidence="1" type="primary">thiL</name>
    <name evidence="3" type="ordered locus">Metin_0873</name>
</gene>
<name>D5VSI4_METIM</name>
<dbReference type="GO" id="GO:0009228">
    <property type="term" value="P:thiamine biosynthetic process"/>
    <property type="evidence" value="ECO:0007669"/>
    <property type="project" value="UniProtKB-KW"/>
</dbReference>
<feature type="binding site" evidence="1">
    <location>
        <position position="211"/>
    </location>
    <ligand>
        <name>Mg(2+)</name>
        <dbReference type="ChEBI" id="CHEBI:18420"/>
        <label>5</label>
    </ligand>
</feature>
<feature type="binding site" evidence="1">
    <location>
        <position position="28"/>
    </location>
    <ligand>
        <name>Mg(2+)</name>
        <dbReference type="ChEBI" id="CHEBI:18420"/>
        <label>4</label>
    </ligand>
</feature>
<feature type="binding site" evidence="1">
    <location>
        <position position="43"/>
    </location>
    <ligand>
        <name>Mg(2+)</name>
        <dbReference type="ChEBI" id="CHEBI:18420"/>
        <label>1</label>
    </ligand>
</feature>
<dbReference type="GO" id="GO:0009030">
    <property type="term" value="F:thiamine-phosphate kinase activity"/>
    <property type="evidence" value="ECO:0007669"/>
    <property type="project" value="UniProtKB-UniRule"/>
</dbReference>
<keyword evidence="1" id="KW-0067">ATP-binding</keyword>
<evidence type="ECO:0000313" key="3">
    <source>
        <dbReference type="EMBL" id="ADG13537.1"/>
    </source>
</evidence>
<feature type="binding site" evidence="1">
    <location>
        <position position="44"/>
    </location>
    <ligand>
        <name>Mg(2+)</name>
        <dbReference type="ChEBI" id="CHEBI:18420"/>
        <label>1</label>
    </ligand>
</feature>
<dbReference type="STRING" id="573063.Metin_0873"/>
<keyword evidence="1" id="KW-0460">Magnesium</keyword>